<dbReference type="Gene3D" id="1.25.40.10">
    <property type="entry name" value="Tetratricopeptide repeat domain"/>
    <property type="match status" value="2"/>
</dbReference>
<dbReference type="KEGG" id="ath:AT4G35850"/>
<evidence type="ECO:0000256" key="1">
    <source>
        <dbReference type="ARBA" id="ARBA00022737"/>
    </source>
</evidence>
<dbReference type="Proteomes" id="UP000516314">
    <property type="component" value="Chromosome 4"/>
</dbReference>
<dbReference type="EMBL" id="LR881469">
    <property type="protein sequence ID" value="CAD5330070.1"/>
    <property type="molecule type" value="Genomic_DNA"/>
</dbReference>
<evidence type="ECO:0000313" key="5">
    <source>
        <dbReference type="Proteomes" id="UP000426265"/>
    </source>
</evidence>
<dbReference type="PANTHER" id="PTHR47801">
    <property type="entry name" value="OS05G0145600 PROTEIN"/>
    <property type="match status" value="1"/>
</dbReference>
<dbReference type="PROSITE" id="PS51375">
    <property type="entry name" value="PPR"/>
    <property type="match status" value="1"/>
</dbReference>
<name>A0A654FWD5_ARATH</name>
<dbReference type="PANTHER" id="PTHR47801:SF1">
    <property type="entry name" value="OS05G0145600 PROTEIN"/>
    <property type="match status" value="1"/>
</dbReference>
<proteinExistence type="predicted"/>
<evidence type="ECO:0000256" key="2">
    <source>
        <dbReference type="PROSITE-ProRule" id="PRU00708"/>
    </source>
</evidence>
<sequence length="444" mass="50457">MKFLMQSISGRNRSLVRALVSRRYFASSPEEIAKRNYANDLSEYNTAVNSVTAQRRHYLLRDVYDDMKLDGVQPTADIFHSFVVGTMKGARLSDAFFFREEMKAMGIAPDVNLYNFLISTCGKCKNGKEAIRVYDEMKRYDVKPNGQTFVCLLNACAVSGQLDLVYAIVRDMTAAGVGLNQFCYAGLITAHLNKQPRPDNLSTKILEFVEQSKGWSAIDSSRKSAEDVMFSISEEELYNIPTADYSHRTRFLQRNLTVYHVAFSALADLKDVKATEALLEMLKKDGKDTDTYCMLQIMRCYLHSQDFENGLKLFQDYMSADKIPAMELYTTLIEGAMTGYTDNGMKIAQDTLIQMNERNFFLDPRTGSNLLLKAAGEKTGGYTVANMIWDLMLARNILPTLAAVEAYYKGLKEREIPEDDPRLMLVTRTYNNLRLREGTLPNRR</sequence>
<dbReference type="OMA" id="SENIMMN"/>
<evidence type="ECO:0000313" key="6">
    <source>
        <dbReference type="Proteomes" id="UP000516314"/>
    </source>
</evidence>
<dbReference type="InterPro" id="IPR011990">
    <property type="entry name" value="TPR-like_helical_dom_sf"/>
</dbReference>
<dbReference type="SMR" id="A0A654FWD5"/>
<feature type="repeat" description="PPR" evidence="2">
    <location>
        <begin position="110"/>
        <end position="144"/>
    </location>
</feature>
<dbReference type="RefSeq" id="NP_567990.1">
    <property type="nucleotide sequence ID" value="NM_119751.3"/>
</dbReference>
<organism evidence="4 5">
    <name type="scientific">Arabidopsis thaliana</name>
    <name type="common">Mouse-ear cress</name>
    <dbReference type="NCBI Taxonomy" id="3702"/>
    <lineage>
        <taxon>Eukaryota</taxon>
        <taxon>Viridiplantae</taxon>
        <taxon>Streptophyta</taxon>
        <taxon>Embryophyta</taxon>
        <taxon>Tracheophyta</taxon>
        <taxon>Spermatophyta</taxon>
        <taxon>Magnoliopsida</taxon>
        <taxon>eudicotyledons</taxon>
        <taxon>Gunneridae</taxon>
        <taxon>Pentapetalae</taxon>
        <taxon>rosids</taxon>
        <taxon>malvids</taxon>
        <taxon>Brassicales</taxon>
        <taxon>Brassicaceae</taxon>
        <taxon>Camelineae</taxon>
        <taxon>Arabidopsis</taxon>
    </lineage>
</organism>
<keyword evidence="1" id="KW-0677">Repeat</keyword>
<accession>A0A654FWD5</accession>
<reference evidence="4 5" key="1">
    <citation type="submission" date="2019-11" db="EMBL/GenBank/DDBJ databases">
        <authorList>
            <person name="Jiao W.-B."/>
            <person name="Schneeberger K."/>
        </authorList>
    </citation>
    <scope>NUCLEOTIDE SEQUENCE [LARGE SCALE GENOMIC DNA]</scope>
    <source>
        <strain evidence="5">cv. An-1</strain>
    </source>
</reference>
<gene>
    <name evidence="4" type="ORF">AN1_LOCUS20433</name>
    <name evidence="3" type="ORF">AT9943_LOCUS17626</name>
</gene>
<reference evidence="3 6" key="2">
    <citation type="submission" date="2020-09" db="EMBL/GenBank/DDBJ databases">
        <authorList>
            <person name="Ashkenazy H."/>
        </authorList>
    </citation>
    <scope>NUCLEOTIDE SEQUENCE [LARGE SCALE GENOMIC DNA]</scope>
    <source>
        <strain evidence="6">cv. Cdm-0</strain>
    </source>
</reference>
<dbReference type="InterPro" id="IPR002885">
    <property type="entry name" value="PPR_rpt"/>
</dbReference>
<dbReference type="AlphaFoldDB" id="A0A654FWD5"/>
<dbReference type="ExpressionAtlas" id="A0A654FWD5">
    <property type="expression patterns" value="baseline and differential"/>
</dbReference>
<dbReference type="FunFam" id="1.25.40.10:FF:000434">
    <property type="entry name" value="Pentatricopeptide repeat-containing protein, mitochondrial"/>
    <property type="match status" value="1"/>
</dbReference>
<dbReference type="EMBL" id="CACRSJ010000109">
    <property type="protein sequence ID" value="VYS65024.1"/>
    <property type="molecule type" value="Genomic_DNA"/>
</dbReference>
<dbReference type="NCBIfam" id="TIGR00756">
    <property type="entry name" value="PPR"/>
    <property type="match status" value="1"/>
</dbReference>
<dbReference type="FunFam" id="1.25.40.10:FF:000388">
    <property type="entry name" value="Pentatricopeptide repeat-containing protein, mitochondrial"/>
    <property type="match status" value="1"/>
</dbReference>
<evidence type="ECO:0000313" key="4">
    <source>
        <dbReference type="EMBL" id="VYS65024.1"/>
    </source>
</evidence>
<protein>
    <submittedName>
        <fullName evidence="3">(thale cress) hypothetical protein</fullName>
    </submittedName>
</protein>
<dbReference type="Pfam" id="PF13041">
    <property type="entry name" value="PPR_2"/>
    <property type="match status" value="1"/>
</dbReference>
<dbReference type="Proteomes" id="UP000426265">
    <property type="component" value="Unassembled WGS sequence"/>
</dbReference>
<evidence type="ECO:0000313" key="3">
    <source>
        <dbReference type="EMBL" id="CAD5330070.1"/>
    </source>
</evidence>